<comment type="similarity">
    <text evidence="2">Belongs to the transposase mutator family.</text>
</comment>
<organism evidence="6 7">
    <name type="scientific">Actinacidiphila cocklensis</name>
    <dbReference type="NCBI Taxonomy" id="887465"/>
    <lineage>
        <taxon>Bacteria</taxon>
        <taxon>Bacillati</taxon>
        <taxon>Actinomycetota</taxon>
        <taxon>Actinomycetes</taxon>
        <taxon>Kitasatosporales</taxon>
        <taxon>Streptomycetaceae</taxon>
        <taxon>Actinacidiphila</taxon>
    </lineage>
</organism>
<proteinExistence type="inferred from homology"/>
<dbReference type="AlphaFoldDB" id="A0A9W4DW96"/>
<evidence type="ECO:0000313" key="6">
    <source>
        <dbReference type="EMBL" id="CAG6397086.1"/>
    </source>
</evidence>
<dbReference type="GO" id="GO:0006313">
    <property type="term" value="P:DNA transposition"/>
    <property type="evidence" value="ECO:0007669"/>
    <property type="project" value="InterPro"/>
</dbReference>
<evidence type="ECO:0000313" key="7">
    <source>
        <dbReference type="Proteomes" id="UP001152519"/>
    </source>
</evidence>
<comment type="function">
    <text evidence="1">Required for the transposition of the insertion element.</text>
</comment>
<keyword evidence="4" id="KW-0238">DNA-binding</keyword>
<gene>
    <name evidence="6" type="ORF">SCOCK_50134</name>
</gene>
<comment type="caution">
    <text evidence="6">The sequence shown here is derived from an EMBL/GenBank/DDBJ whole genome shotgun (WGS) entry which is preliminary data.</text>
</comment>
<dbReference type="Proteomes" id="UP001152519">
    <property type="component" value="Unassembled WGS sequence"/>
</dbReference>
<reference evidence="6" key="1">
    <citation type="submission" date="2021-05" db="EMBL/GenBank/DDBJ databases">
        <authorList>
            <person name="Arsene-Ploetze F."/>
        </authorList>
    </citation>
    <scope>NUCLEOTIDE SEQUENCE</scope>
    <source>
        <strain evidence="6">DSM 42138</strain>
    </source>
</reference>
<evidence type="ECO:0000256" key="4">
    <source>
        <dbReference type="ARBA" id="ARBA00023125"/>
    </source>
</evidence>
<keyword evidence="7" id="KW-1185">Reference proteome</keyword>
<name>A0A9W4DW96_9ACTN</name>
<evidence type="ECO:0000256" key="3">
    <source>
        <dbReference type="ARBA" id="ARBA00022578"/>
    </source>
</evidence>
<keyword evidence="3" id="KW-0815">Transposition</keyword>
<dbReference type="Pfam" id="PF00872">
    <property type="entry name" value="Transposase_mut"/>
    <property type="match status" value="1"/>
</dbReference>
<dbReference type="GO" id="GO:0004803">
    <property type="term" value="F:transposase activity"/>
    <property type="evidence" value="ECO:0007669"/>
    <property type="project" value="InterPro"/>
</dbReference>
<evidence type="ECO:0000256" key="1">
    <source>
        <dbReference type="ARBA" id="ARBA00002190"/>
    </source>
</evidence>
<protein>
    <recommendedName>
        <fullName evidence="8">Transposase</fullName>
    </recommendedName>
</protein>
<evidence type="ECO:0000256" key="2">
    <source>
        <dbReference type="ARBA" id="ARBA00010961"/>
    </source>
</evidence>
<evidence type="ECO:0008006" key="8">
    <source>
        <dbReference type="Google" id="ProtNLM"/>
    </source>
</evidence>
<sequence length="52" mass="6162">MAEWQSRPLDGIYPMVFIDAIHVKIRVLSTILRCGRRSARPWWFAIMHCVFS</sequence>
<dbReference type="GO" id="GO:0003677">
    <property type="term" value="F:DNA binding"/>
    <property type="evidence" value="ECO:0007669"/>
    <property type="project" value="UniProtKB-KW"/>
</dbReference>
<keyword evidence="5" id="KW-0233">DNA recombination</keyword>
<evidence type="ECO:0000256" key="5">
    <source>
        <dbReference type="ARBA" id="ARBA00023172"/>
    </source>
</evidence>
<dbReference type="EMBL" id="CAJSLV010000081">
    <property type="protein sequence ID" value="CAG6397086.1"/>
    <property type="molecule type" value="Genomic_DNA"/>
</dbReference>
<dbReference type="InterPro" id="IPR001207">
    <property type="entry name" value="Transposase_mutator"/>
</dbReference>
<accession>A0A9W4DW96</accession>